<comment type="caution">
    <text evidence="11">The sequence shown here is derived from an EMBL/GenBank/DDBJ whole genome shotgun (WGS) entry which is preliminary data.</text>
</comment>
<dbReference type="PANTHER" id="PTHR32235">
    <property type="entry name" value="NON-HOMOLOGOUS END-JOINING FACTOR 1"/>
    <property type="match status" value="1"/>
</dbReference>
<reference evidence="11 12" key="1">
    <citation type="submission" date="2015-08" db="EMBL/GenBank/DDBJ databases">
        <title>The genome of the Asian arowana (Scleropages formosus).</title>
        <authorList>
            <person name="Tan M.H."/>
            <person name="Gan H.M."/>
            <person name="Croft L.J."/>
            <person name="Austin C.M."/>
        </authorList>
    </citation>
    <scope>NUCLEOTIDE SEQUENCE [LARGE SCALE GENOMIC DNA]</scope>
    <source>
        <strain evidence="11">Aro1</strain>
    </source>
</reference>
<feature type="domain" description="XLF-like N-terminal" evidence="9">
    <location>
        <begin position="14"/>
        <end position="132"/>
    </location>
</feature>
<feature type="compositionally biased region" description="Polar residues" evidence="8">
    <location>
        <begin position="301"/>
        <end position="321"/>
    </location>
</feature>
<accession>A0A0P7VHV0</accession>
<dbReference type="Pfam" id="PF21928">
    <property type="entry name" value="XLF_CC"/>
    <property type="match status" value="1"/>
</dbReference>
<dbReference type="FunFam" id="1.10.287.450:FF:000003">
    <property type="entry name" value="Non-homologous end-joining factor 1"/>
    <property type="match status" value="1"/>
</dbReference>
<evidence type="ECO:0000256" key="7">
    <source>
        <dbReference type="ARBA" id="ARBA00044529"/>
    </source>
</evidence>
<feature type="compositionally biased region" description="Basic and acidic residues" evidence="8">
    <location>
        <begin position="254"/>
        <end position="266"/>
    </location>
</feature>
<evidence type="ECO:0000256" key="3">
    <source>
        <dbReference type="ARBA" id="ARBA00023125"/>
    </source>
</evidence>
<dbReference type="Pfam" id="PF09302">
    <property type="entry name" value="XLF"/>
    <property type="match status" value="1"/>
</dbReference>
<proteinExistence type="inferred from homology"/>
<dbReference type="InterPro" id="IPR053829">
    <property type="entry name" value="XLF-like_CC"/>
</dbReference>
<evidence type="ECO:0000256" key="8">
    <source>
        <dbReference type="SAM" id="MobiDB-lite"/>
    </source>
</evidence>
<dbReference type="InterPro" id="IPR052287">
    <property type="entry name" value="NHEJ_factor"/>
</dbReference>
<dbReference type="InterPro" id="IPR038051">
    <property type="entry name" value="XRCC4-like_N_sf"/>
</dbReference>
<evidence type="ECO:0000256" key="5">
    <source>
        <dbReference type="ARBA" id="ARBA00023242"/>
    </source>
</evidence>
<keyword evidence="4" id="KW-0234">DNA repair</keyword>
<dbReference type="PANTHER" id="PTHR32235:SF1">
    <property type="entry name" value="NON-HOMOLOGOUS END-JOINING FACTOR 1"/>
    <property type="match status" value="1"/>
</dbReference>
<dbReference type="Gene3D" id="2.170.210.10">
    <property type="entry name" value="DNA double-strand break repair and VJ recombination XRCC4, N-terminal"/>
    <property type="match status" value="1"/>
</dbReference>
<keyword evidence="2" id="KW-0227">DNA damage</keyword>
<dbReference type="GO" id="GO:0045027">
    <property type="term" value="F:DNA end binding"/>
    <property type="evidence" value="ECO:0007669"/>
    <property type="project" value="TreeGrafter"/>
</dbReference>
<dbReference type="GO" id="GO:0032807">
    <property type="term" value="C:DNA ligase IV complex"/>
    <property type="evidence" value="ECO:0007669"/>
    <property type="project" value="TreeGrafter"/>
</dbReference>
<dbReference type="STRING" id="113540.ENSSFOP00015019539"/>
<dbReference type="Gene3D" id="1.10.287.450">
    <property type="entry name" value="Helix hairpin bin"/>
    <property type="match status" value="1"/>
</dbReference>
<evidence type="ECO:0000313" key="11">
    <source>
        <dbReference type="EMBL" id="KPP73080.1"/>
    </source>
</evidence>
<comment type="similarity">
    <text evidence="6">Belongs to the XRCC4-XLF family. XLF subfamily.</text>
</comment>
<sequence>MSEEGQDRELLQQPWVPVFLGGMRLLAKSSFGDAEYWLLLSDMQNMWEEKVDTSVIQDRAQELNKRLRAPVDAFFSHLCTVARPLLAGEVSSELEDNREPPVISVHSRPERLTLQLKSELAGVPFYWEFRCVQSSVPLVCSQLVRPLLAVSRVLQKQVMELAAQLSRKDVEIQDYRESGAVLSRERLQTEEFDLHRYRETFVTQVLPKVCAVQDCFGFDATLQDLYAAVTAQETKHQQKGLVIRPGESFVPDNRVCDSHHLEDHTPGKKRPGSPVKQEEPPDSTQEDSGKSSGQEEDLRPSSLQEPQSEQTVPLSQATVNRGPSRPKKKKAVGLFR</sequence>
<evidence type="ECO:0000259" key="9">
    <source>
        <dbReference type="Pfam" id="PF09302"/>
    </source>
</evidence>
<organism evidence="11 12">
    <name type="scientific">Scleropages formosus</name>
    <name type="common">Asian bonytongue</name>
    <name type="synonym">Osteoglossum formosum</name>
    <dbReference type="NCBI Taxonomy" id="113540"/>
    <lineage>
        <taxon>Eukaryota</taxon>
        <taxon>Metazoa</taxon>
        <taxon>Chordata</taxon>
        <taxon>Craniata</taxon>
        <taxon>Vertebrata</taxon>
        <taxon>Euteleostomi</taxon>
        <taxon>Actinopterygii</taxon>
        <taxon>Neopterygii</taxon>
        <taxon>Teleostei</taxon>
        <taxon>Osteoglossocephala</taxon>
        <taxon>Osteoglossomorpha</taxon>
        <taxon>Osteoglossiformes</taxon>
        <taxon>Osteoglossidae</taxon>
        <taxon>Scleropages</taxon>
    </lineage>
</organism>
<dbReference type="GO" id="GO:0006303">
    <property type="term" value="P:double-strand break repair via nonhomologous end joining"/>
    <property type="evidence" value="ECO:0007669"/>
    <property type="project" value="UniProtKB-ARBA"/>
</dbReference>
<dbReference type="InterPro" id="IPR015381">
    <property type="entry name" value="XLF-like_N"/>
</dbReference>
<protein>
    <recommendedName>
        <fullName evidence="7">Non-homologous end-joining factor 1</fullName>
    </recommendedName>
</protein>
<name>A0A0P7VHV0_SCLFO</name>
<evidence type="ECO:0000259" key="10">
    <source>
        <dbReference type="Pfam" id="PF21928"/>
    </source>
</evidence>
<dbReference type="AlphaFoldDB" id="A0A0P7VHV0"/>
<dbReference type="EMBL" id="JARO02002282">
    <property type="protein sequence ID" value="KPP73080.1"/>
    <property type="molecule type" value="Genomic_DNA"/>
</dbReference>
<evidence type="ECO:0000256" key="6">
    <source>
        <dbReference type="ARBA" id="ARBA00025747"/>
    </source>
</evidence>
<evidence type="ECO:0000256" key="4">
    <source>
        <dbReference type="ARBA" id="ARBA00023204"/>
    </source>
</evidence>
<evidence type="ECO:0000313" key="12">
    <source>
        <dbReference type="Proteomes" id="UP000034805"/>
    </source>
</evidence>
<evidence type="ECO:0000256" key="1">
    <source>
        <dbReference type="ARBA" id="ARBA00004123"/>
    </source>
</evidence>
<evidence type="ECO:0000256" key="2">
    <source>
        <dbReference type="ARBA" id="ARBA00022763"/>
    </source>
</evidence>
<comment type="subcellular location">
    <subcellularLocation>
        <location evidence="1">Nucleus</location>
    </subcellularLocation>
</comment>
<feature type="compositionally biased region" description="Basic residues" evidence="8">
    <location>
        <begin position="324"/>
        <end position="336"/>
    </location>
</feature>
<keyword evidence="5" id="KW-0539">Nucleus</keyword>
<keyword evidence="3" id="KW-0238">DNA-binding</keyword>
<gene>
    <name evidence="11" type="ORF">Z043_107868</name>
</gene>
<dbReference type="CDD" id="cd22285">
    <property type="entry name" value="HD_XLF_N"/>
    <property type="match status" value="1"/>
</dbReference>
<dbReference type="FunFam" id="2.170.210.10:FF:000001">
    <property type="entry name" value="Non-homologous end-joining factor 1"/>
    <property type="match status" value="1"/>
</dbReference>
<feature type="domain" description="XLF-like coiled-coil region" evidence="10">
    <location>
        <begin position="138"/>
        <end position="183"/>
    </location>
</feature>
<feature type="region of interest" description="Disordered" evidence="8">
    <location>
        <begin position="236"/>
        <end position="336"/>
    </location>
</feature>
<dbReference type="Proteomes" id="UP000034805">
    <property type="component" value="Unassembled WGS sequence"/>
</dbReference>